<reference evidence="2 3" key="1">
    <citation type="submission" date="2021-06" db="EMBL/GenBank/DDBJ databases">
        <title>Caerostris extrusa draft genome.</title>
        <authorList>
            <person name="Kono N."/>
            <person name="Arakawa K."/>
        </authorList>
    </citation>
    <scope>NUCLEOTIDE SEQUENCE [LARGE SCALE GENOMIC DNA]</scope>
</reference>
<name>A0AAV4PBD1_CAEEX</name>
<evidence type="ECO:0000313" key="3">
    <source>
        <dbReference type="Proteomes" id="UP001054945"/>
    </source>
</evidence>
<proteinExistence type="predicted"/>
<dbReference type="EMBL" id="BPLR01004392">
    <property type="protein sequence ID" value="GIX94552.1"/>
    <property type="molecule type" value="Genomic_DNA"/>
</dbReference>
<gene>
    <name evidence="2" type="ORF">CEXT_294751</name>
</gene>
<dbReference type="Proteomes" id="UP001054945">
    <property type="component" value="Unassembled WGS sequence"/>
</dbReference>
<accession>A0AAV4PBD1</accession>
<sequence>MFQLQSFSVTHSSDDFLKGTDSLPVCDACDIVKDLSSSISMCPTHEKEEGAQGSRQKRREKGRRVPHVHMSLCRNIASLYKNL</sequence>
<feature type="region of interest" description="Disordered" evidence="1">
    <location>
        <begin position="42"/>
        <end position="65"/>
    </location>
</feature>
<dbReference type="AlphaFoldDB" id="A0AAV4PBD1"/>
<organism evidence="2 3">
    <name type="scientific">Caerostris extrusa</name>
    <name type="common">Bark spider</name>
    <name type="synonym">Caerostris bankana</name>
    <dbReference type="NCBI Taxonomy" id="172846"/>
    <lineage>
        <taxon>Eukaryota</taxon>
        <taxon>Metazoa</taxon>
        <taxon>Ecdysozoa</taxon>
        <taxon>Arthropoda</taxon>
        <taxon>Chelicerata</taxon>
        <taxon>Arachnida</taxon>
        <taxon>Araneae</taxon>
        <taxon>Araneomorphae</taxon>
        <taxon>Entelegynae</taxon>
        <taxon>Araneoidea</taxon>
        <taxon>Araneidae</taxon>
        <taxon>Caerostris</taxon>
    </lineage>
</organism>
<comment type="caution">
    <text evidence="2">The sequence shown here is derived from an EMBL/GenBank/DDBJ whole genome shotgun (WGS) entry which is preliminary data.</text>
</comment>
<evidence type="ECO:0000256" key="1">
    <source>
        <dbReference type="SAM" id="MobiDB-lite"/>
    </source>
</evidence>
<evidence type="ECO:0000313" key="2">
    <source>
        <dbReference type="EMBL" id="GIX94552.1"/>
    </source>
</evidence>
<keyword evidence="3" id="KW-1185">Reference proteome</keyword>
<protein>
    <submittedName>
        <fullName evidence="2">Uncharacterized protein</fullName>
    </submittedName>
</protein>
<feature type="compositionally biased region" description="Basic residues" evidence="1">
    <location>
        <begin position="55"/>
        <end position="65"/>
    </location>
</feature>